<sequence>MIFMLNLYYKKGDVITISFQRKVTLVRGDIQS</sequence>
<dbReference type="Proteomes" id="UP000001511">
    <property type="component" value="Chromosome"/>
</dbReference>
<dbReference type="KEGG" id="naz:Aazo_0261"/>
<dbReference type="AlphaFoldDB" id="D7DYN7"/>
<keyword evidence="2" id="KW-1185">Reference proteome</keyword>
<reference evidence="1 2" key="1">
    <citation type="journal article" date="2010" name="PLoS ONE">
        <title>Genome erosion in a nitrogen-fixing vertically transmitted endosymbiotic multicellular cyanobacterium.</title>
        <authorList>
            <person name="Ran L."/>
            <person name="Larsson J."/>
            <person name="Vigil-Stenman T."/>
            <person name="Nylander J.A."/>
            <person name="Ininbergs K."/>
            <person name="Zheng W.W."/>
            <person name="Lapidus A."/>
            <person name="Lowry S."/>
            <person name="Haselkorn R."/>
            <person name="Bergman B."/>
        </authorList>
    </citation>
    <scope>NUCLEOTIDE SEQUENCE [LARGE SCALE GENOMIC DNA]</scope>
    <source>
        <strain evidence="1 2">0708</strain>
    </source>
</reference>
<proteinExistence type="predicted"/>
<dbReference type="EMBL" id="CP002059">
    <property type="protein sequence ID" value="ADI62860.1"/>
    <property type="molecule type" value="Genomic_DNA"/>
</dbReference>
<evidence type="ECO:0000313" key="1">
    <source>
        <dbReference type="EMBL" id="ADI62860.1"/>
    </source>
</evidence>
<organism evidence="1 2">
    <name type="scientific">Nostoc azollae (strain 0708)</name>
    <name type="common">Anabaena azollae (strain 0708)</name>
    <dbReference type="NCBI Taxonomy" id="551115"/>
    <lineage>
        <taxon>Bacteria</taxon>
        <taxon>Bacillati</taxon>
        <taxon>Cyanobacteriota</taxon>
        <taxon>Cyanophyceae</taxon>
        <taxon>Nostocales</taxon>
        <taxon>Nostocaceae</taxon>
        <taxon>Trichormus</taxon>
    </lineage>
</organism>
<dbReference type="HOGENOM" id="CLU_3390479_0_0_3"/>
<gene>
    <name evidence="1" type="ordered locus">Aazo_0261</name>
</gene>
<accession>D7DYN7</accession>
<protein>
    <submittedName>
        <fullName evidence="1">Uncharacterized protein</fullName>
    </submittedName>
</protein>
<name>D7DYN7_NOSA0</name>
<evidence type="ECO:0000313" key="2">
    <source>
        <dbReference type="Proteomes" id="UP000001511"/>
    </source>
</evidence>